<evidence type="ECO:0000313" key="5">
    <source>
        <dbReference type="EMBL" id="GEO03449.1"/>
    </source>
</evidence>
<evidence type="ECO:0000256" key="3">
    <source>
        <dbReference type="ARBA" id="ARBA00022801"/>
    </source>
</evidence>
<evidence type="ECO:0000256" key="2">
    <source>
        <dbReference type="ARBA" id="ARBA00022729"/>
    </source>
</evidence>
<keyword evidence="6" id="KW-1185">Reference proteome</keyword>
<keyword evidence="2" id="KW-0732">Signal</keyword>
<dbReference type="Gene3D" id="3.40.50.1820">
    <property type="entry name" value="alpha/beta hydrolase"/>
    <property type="match status" value="1"/>
</dbReference>
<evidence type="ECO:0000259" key="4">
    <source>
        <dbReference type="Pfam" id="PF22244"/>
    </source>
</evidence>
<proteinExistence type="predicted"/>
<dbReference type="EMBL" id="BJYS01000006">
    <property type="protein sequence ID" value="GEO03449.1"/>
    <property type="molecule type" value="Genomic_DNA"/>
</dbReference>
<dbReference type="AlphaFoldDB" id="A0A512AUQ4"/>
<dbReference type="OrthoDB" id="9809261at2"/>
<organism evidence="5 6">
    <name type="scientific">Adhaeribacter aerolatus</name>
    <dbReference type="NCBI Taxonomy" id="670289"/>
    <lineage>
        <taxon>Bacteria</taxon>
        <taxon>Pseudomonadati</taxon>
        <taxon>Bacteroidota</taxon>
        <taxon>Cytophagia</taxon>
        <taxon>Cytophagales</taxon>
        <taxon>Hymenobacteraceae</taxon>
        <taxon>Adhaeribacter</taxon>
    </lineage>
</organism>
<sequence>MPDKPAGMRFKVRNENKNALGGLATRKQITIYFTQAVDAPSMEVLLYLPNHVSGPVPAFAGLNFSGNQSVHPDKGIFMSDRWINNNQKGIQRNRATEASRGSQASRWPVETLLKNGFALVTAYYGDLEPDHADGWQTGIRTSLQQELNLAPDQWGAIGAWAWGMSRIMDYLETEKRINSKQVALTGLSRIGKAAVWAGANDARFALVVSNESGEGGAALARRNYGETIAQLNRSFPHWFSPAYKNYNQAPDKLPVDQHQLLALIAPRPLYVCSAAEDQWADPQGEFLSAVHAGPVYQLYGKTGLGTAQMPAIEKPVGETIGYHIRTGKHDINLYDWQQHLAFAQKHFRKKAKPKT</sequence>
<feature type="domain" description="4-O-methyl-glucuronoyl methylesterase-like" evidence="4">
    <location>
        <begin position="153"/>
        <end position="300"/>
    </location>
</feature>
<gene>
    <name evidence="5" type="ORF">AAE02nite_11130</name>
</gene>
<dbReference type="RefSeq" id="WP_146895807.1">
    <property type="nucleotide sequence ID" value="NZ_BJYS01000006.1"/>
</dbReference>
<keyword evidence="1" id="KW-0719">Serine esterase</keyword>
<evidence type="ECO:0000313" key="6">
    <source>
        <dbReference type="Proteomes" id="UP000321532"/>
    </source>
</evidence>
<comment type="caution">
    <text evidence="5">The sequence shown here is derived from an EMBL/GenBank/DDBJ whole genome shotgun (WGS) entry which is preliminary data.</text>
</comment>
<evidence type="ECO:0000256" key="1">
    <source>
        <dbReference type="ARBA" id="ARBA00022487"/>
    </source>
</evidence>
<accession>A0A512AUQ4</accession>
<name>A0A512AUQ4_9BACT</name>
<dbReference type="SUPFAM" id="SSF53474">
    <property type="entry name" value="alpha/beta-Hydrolases"/>
    <property type="match status" value="1"/>
</dbReference>
<dbReference type="Pfam" id="PF22244">
    <property type="entry name" value="GCE_fung"/>
    <property type="match status" value="1"/>
</dbReference>
<dbReference type="InterPro" id="IPR029058">
    <property type="entry name" value="AB_hydrolase_fold"/>
</dbReference>
<dbReference type="GO" id="GO:0052689">
    <property type="term" value="F:carboxylic ester hydrolase activity"/>
    <property type="evidence" value="ECO:0007669"/>
    <property type="project" value="UniProtKB-KW"/>
</dbReference>
<dbReference type="InterPro" id="IPR054579">
    <property type="entry name" value="GCE-like_dom"/>
</dbReference>
<dbReference type="Proteomes" id="UP000321532">
    <property type="component" value="Unassembled WGS sequence"/>
</dbReference>
<reference evidence="5 6" key="1">
    <citation type="submission" date="2019-07" db="EMBL/GenBank/DDBJ databases">
        <title>Whole genome shotgun sequence of Adhaeribacter aerolatus NBRC 106133.</title>
        <authorList>
            <person name="Hosoyama A."/>
            <person name="Uohara A."/>
            <person name="Ohji S."/>
            <person name="Ichikawa N."/>
        </authorList>
    </citation>
    <scope>NUCLEOTIDE SEQUENCE [LARGE SCALE GENOMIC DNA]</scope>
    <source>
        <strain evidence="5 6">NBRC 106133</strain>
    </source>
</reference>
<keyword evidence="3" id="KW-0378">Hydrolase</keyword>
<protein>
    <recommendedName>
        <fullName evidence="4">4-O-methyl-glucuronoyl methylesterase-like domain-containing protein</fullName>
    </recommendedName>
</protein>